<dbReference type="Gene3D" id="3.30.1460.10">
    <property type="match status" value="1"/>
</dbReference>
<accession>A0ABP6L394</accession>
<name>A0ABP6L394_9ACTN</name>
<protein>
    <recommendedName>
        <fullName evidence="1">TY-Chap central domain-containing protein</fullName>
    </recommendedName>
</protein>
<dbReference type="Pfam" id="PF22551">
    <property type="entry name" value="TY-Chap1"/>
    <property type="match status" value="1"/>
</dbReference>
<dbReference type="EMBL" id="BAAAVS010000015">
    <property type="protein sequence ID" value="GAA3028664.1"/>
    <property type="molecule type" value="Genomic_DNA"/>
</dbReference>
<gene>
    <name evidence="2" type="ORF">GCM10010528_07930</name>
</gene>
<dbReference type="InterPro" id="IPR054343">
    <property type="entry name" value="TY-Chap_M"/>
</dbReference>
<dbReference type="SUPFAM" id="SSF69635">
    <property type="entry name" value="Type III secretory system chaperone-like"/>
    <property type="match status" value="1"/>
</dbReference>
<feature type="domain" description="TY-Chap central" evidence="1">
    <location>
        <begin position="8"/>
        <end position="144"/>
    </location>
</feature>
<dbReference type="Proteomes" id="UP001501035">
    <property type="component" value="Unassembled WGS sequence"/>
</dbReference>
<evidence type="ECO:0000259" key="1">
    <source>
        <dbReference type="Pfam" id="PF22551"/>
    </source>
</evidence>
<proteinExistence type="predicted"/>
<comment type="caution">
    <text evidence="2">The sequence shown here is derived from an EMBL/GenBank/DDBJ whole genome shotgun (WGS) entry which is preliminary data.</text>
</comment>
<evidence type="ECO:0000313" key="2">
    <source>
        <dbReference type="EMBL" id="GAA3028664.1"/>
    </source>
</evidence>
<organism evidence="2 3">
    <name type="scientific">Gordonia defluvii</name>
    <dbReference type="NCBI Taxonomy" id="283718"/>
    <lineage>
        <taxon>Bacteria</taxon>
        <taxon>Bacillati</taxon>
        <taxon>Actinomycetota</taxon>
        <taxon>Actinomycetes</taxon>
        <taxon>Mycobacteriales</taxon>
        <taxon>Gordoniaceae</taxon>
        <taxon>Gordonia</taxon>
    </lineage>
</organism>
<sequence length="146" mass="16595">MANLDAVKVKVQQMLSTNLNNVQLTKNGGFNVRHGSSRVFVEVEEWAEKYTLVKVEVPVLFDVPRSPELYEYIAFHAGQFVFGTLFLRADDEDAREVSVVLEHNVLGDYLDEPELMEAVLMLAYVADQIDDELKARFGGERFHEDG</sequence>
<dbReference type="RefSeq" id="WP_290705949.1">
    <property type="nucleotide sequence ID" value="NZ_BAAAVS010000015.1"/>
</dbReference>
<keyword evidence="3" id="KW-1185">Reference proteome</keyword>
<reference evidence="3" key="1">
    <citation type="journal article" date="2019" name="Int. J. Syst. Evol. Microbiol.">
        <title>The Global Catalogue of Microorganisms (GCM) 10K type strain sequencing project: providing services to taxonomists for standard genome sequencing and annotation.</title>
        <authorList>
            <consortium name="The Broad Institute Genomics Platform"/>
            <consortium name="The Broad Institute Genome Sequencing Center for Infectious Disease"/>
            <person name="Wu L."/>
            <person name="Ma J."/>
        </authorList>
    </citation>
    <scope>NUCLEOTIDE SEQUENCE [LARGE SCALE GENOMIC DNA]</scope>
    <source>
        <strain evidence="3">JCM 14234</strain>
    </source>
</reference>
<evidence type="ECO:0000313" key="3">
    <source>
        <dbReference type="Proteomes" id="UP001501035"/>
    </source>
</evidence>